<feature type="transmembrane region" description="Helical" evidence="9">
    <location>
        <begin position="29"/>
        <end position="51"/>
    </location>
</feature>
<dbReference type="Proteomes" id="UP000037397">
    <property type="component" value="Unassembled WGS sequence"/>
</dbReference>
<protein>
    <submittedName>
        <fullName evidence="11">Membrane protein</fullName>
    </submittedName>
</protein>
<feature type="transmembrane region" description="Helical" evidence="9">
    <location>
        <begin position="298"/>
        <end position="315"/>
    </location>
</feature>
<evidence type="ECO:0000256" key="6">
    <source>
        <dbReference type="ARBA" id="ARBA00022989"/>
    </source>
</evidence>
<dbReference type="STRING" id="1631356.VV01_06075"/>
<evidence type="ECO:0000256" key="2">
    <source>
        <dbReference type="ARBA" id="ARBA00008335"/>
    </source>
</evidence>
<feature type="transmembrane region" description="Helical" evidence="9">
    <location>
        <begin position="356"/>
        <end position="379"/>
    </location>
</feature>
<feature type="transmembrane region" description="Helical" evidence="9">
    <location>
        <begin position="63"/>
        <end position="83"/>
    </location>
</feature>
<feature type="transmembrane region" description="Helical" evidence="9">
    <location>
        <begin position="232"/>
        <end position="255"/>
    </location>
</feature>
<dbReference type="PANTHER" id="PTHR43271:SF1">
    <property type="entry name" value="INNER MEMBRANE TRANSPORT PROTEIN YNFM"/>
    <property type="match status" value="1"/>
</dbReference>
<sequence length="414" mass="42515">MGDVSDVMTQTVPRPAAGHRQGEPGYRRITGALFAVGMTTFVAMYAAQAVLPQLSDEFGVSPAGSALAVSTTTGLLALAIIPASALSERFGRTRVMAASALLSALIGLVLPWSPSMEVLVALRGLQGIALAGVPATAMAYLAEEVHAGSLGAAMGRYVAGTTIGGLAGRLLASFALDLSTWRWALEVAALVSLGFTLWFLRLAPPSEHFRPQPIGLVTTARHLVGHLTRPRLLVLFASGLLLMGGFVSAYNILGFRLLASPFALPEAFVGLVFLMYLSGTASSAAVGRLADRFGRGGMLVMSEAAALVGLALTLPDSLVTTLAGMLLFTAGFFGAHAVASGWVGRLAVDHRAEASALYLFAYYVGSSVAGVCAGVAYSAGGWSGLVGFVAALYALALAIGALLWRAPSGVTDAA</sequence>
<evidence type="ECO:0000256" key="4">
    <source>
        <dbReference type="ARBA" id="ARBA00022475"/>
    </source>
</evidence>
<dbReference type="InterPro" id="IPR020846">
    <property type="entry name" value="MFS_dom"/>
</dbReference>
<evidence type="ECO:0000256" key="3">
    <source>
        <dbReference type="ARBA" id="ARBA00022448"/>
    </source>
</evidence>
<evidence type="ECO:0000313" key="11">
    <source>
        <dbReference type="EMBL" id="KNX36811.1"/>
    </source>
</evidence>
<keyword evidence="4" id="KW-1003">Cell membrane</keyword>
<evidence type="ECO:0000259" key="10">
    <source>
        <dbReference type="PROSITE" id="PS50850"/>
    </source>
</evidence>
<dbReference type="GO" id="GO:0005886">
    <property type="term" value="C:plasma membrane"/>
    <property type="evidence" value="ECO:0007669"/>
    <property type="project" value="UniProtKB-SubCell"/>
</dbReference>
<gene>
    <name evidence="11" type="ORF">VV01_06075</name>
</gene>
<dbReference type="AlphaFoldDB" id="A0A0L6CG62"/>
<organism evidence="11 12">
    <name type="scientific">Luteipulveratus halotolerans</name>
    <dbReference type="NCBI Taxonomy" id="1631356"/>
    <lineage>
        <taxon>Bacteria</taxon>
        <taxon>Bacillati</taxon>
        <taxon>Actinomycetota</taxon>
        <taxon>Actinomycetes</taxon>
        <taxon>Micrococcales</taxon>
        <taxon>Dermacoccaceae</taxon>
        <taxon>Luteipulveratus</taxon>
    </lineage>
</organism>
<name>A0A0L6CG62_9MICO</name>
<comment type="similarity">
    <text evidence="2">Belongs to the major facilitator superfamily.</text>
</comment>
<dbReference type="InterPro" id="IPR036259">
    <property type="entry name" value="MFS_trans_sf"/>
</dbReference>
<dbReference type="PATRIC" id="fig|1631356.3.peg.1161"/>
<feature type="transmembrane region" description="Helical" evidence="9">
    <location>
        <begin position="124"/>
        <end position="142"/>
    </location>
</feature>
<keyword evidence="12" id="KW-1185">Reference proteome</keyword>
<dbReference type="PROSITE" id="PS50850">
    <property type="entry name" value="MFS"/>
    <property type="match status" value="1"/>
</dbReference>
<proteinExistence type="inferred from homology"/>
<evidence type="ECO:0000256" key="9">
    <source>
        <dbReference type="SAM" id="Phobius"/>
    </source>
</evidence>
<reference evidence="12" key="1">
    <citation type="submission" date="2015-03" db="EMBL/GenBank/DDBJ databases">
        <title>Luteipulveratus halotolerans sp. nov., a novel actinobacterium (Dermacoccaceae) from Sarawak, Malaysia.</title>
        <authorList>
            <person name="Juboi H."/>
            <person name="Basik A."/>
            <person name="Shamsul S.S."/>
            <person name="Arnold P."/>
            <person name="Schmitt E.K."/>
            <person name="Sanglier J.-J."/>
            <person name="Yeo T."/>
        </authorList>
    </citation>
    <scope>NUCLEOTIDE SEQUENCE [LARGE SCALE GENOMIC DNA]</scope>
    <source>
        <strain evidence="12">C296001</strain>
    </source>
</reference>
<feature type="transmembrane region" description="Helical" evidence="9">
    <location>
        <begin position="154"/>
        <end position="175"/>
    </location>
</feature>
<evidence type="ECO:0000256" key="5">
    <source>
        <dbReference type="ARBA" id="ARBA00022692"/>
    </source>
</evidence>
<dbReference type="SUPFAM" id="SSF103473">
    <property type="entry name" value="MFS general substrate transporter"/>
    <property type="match status" value="1"/>
</dbReference>
<dbReference type="Pfam" id="PF07690">
    <property type="entry name" value="MFS_1"/>
    <property type="match status" value="1"/>
</dbReference>
<comment type="subcellular location">
    <subcellularLocation>
        <location evidence="1">Cell membrane</location>
        <topology evidence="1">Multi-pass membrane protein</topology>
    </subcellularLocation>
</comment>
<evidence type="ECO:0000256" key="1">
    <source>
        <dbReference type="ARBA" id="ARBA00004651"/>
    </source>
</evidence>
<keyword evidence="6 9" id="KW-1133">Transmembrane helix</keyword>
<keyword evidence="3" id="KW-0813">Transport</keyword>
<dbReference type="Gene3D" id="1.20.1250.20">
    <property type="entry name" value="MFS general substrate transporter like domains"/>
    <property type="match status" value="1"/>
</dbReference>
<feature type="transmembrane region" description="Helical" evidence="9">
    <location>
        <begin position="385"/>
        <end position="404"/>
    </location>
</feature>
<evidence type="ECO:0000313" key="12">
    <source>
        <dbReference type="Proteomes" id="UP000037397"/>
    </source>
</evidence>
<keyword evidence="5 9" id="KW-0812">Transmembrane</keyword>
<dbReference type="PANTHER" id="PTHR43271">
    <property type="entry name" value="BLL2771 PROTEIN"/>
    <property type="match status" value="1"/>
</dbReference>
<dbReference type="GO" id="GO:0022857">
    <property type="term" value="F:transmembrane transporter activity"/>
    <property type="evidence" value="ECO:0007669"/>
    <property type="project" value="InterPro"/>
</dbReference>
<dbReference type="InterPro" id="IPR011701">
    <property type="entry name" value="MFS"/>
</dbReference>
<keyword evidence="7 9" id="KW-0472">Membrane</keyword>
<feature type="transmembrane region" description="Helical" evidence="9">
    <location>
        <begin position="321"/>
        <end position="344"/>
    </location>
</feature>
<dbReference type="OrthoDB" id="63984at2"/>
<evidence type="ECO:0000256" key="7">
    <source>
        <dbReference type="ARBA" id="ARBA00023136"/>
    </source>
</evidence>
<accession>A0A0L6CG62</accession>
<feature type="transmembrane region" description="Helical" evidence="9">
    <location>
        <begin position="181"/>
        <end position="200"/>
    </location>
</feature>
<dbReference type="EMBL" id="LAIR01000002">
    <property type="protein sequence ID" value="KNX36811.1"/>
    <property type="molecule type" value="Genomic_DNA"/>
</dbReference>
<feature type="domain" description="Major facilitator superfamily (MFS) profile" evidence="10">
    <location>
        <begin position="25"/>
        <end position="408"/>
    </location>
</feature>
<dbReference type="CDD" id="cd17324">
    <property type="entry name" value="MFS_NepI_like"/>
    <property type="match status" value="1"/>
</dbReference>
<comment type="caution">
    <text evidence="11">The sequence shown here is derived from an EMBL/GenBank/DDBJ whole genome shotgun (WGS) entry which is preliminary data.</text>
</comment>
<feature type="transmembrane region" description="Helical" evidence="9">
    <location>
        <begin position="95"/>
        <end position="112"/>
    </location>
</feature>
<feature type="transmembrane region" description="Helical" evidence="9">
    <location>
        <begin position="267"/>
        <end position="286"/>
    </location>
</feature>
<feature type="region of interest" description="Disordered" evidence="8">
    <location>
        <begin position="1"/>
        <end position="24"/>
    </location>
</feature>
<evidence type="ECO:0000256" key="8">
    <source>
        <dbReference type="SAM" id="MobiDB-lite"/>
    </source>
</evidence>